<dbReference type="Proteomes" id="UP000494206">
    <property type="component" value="Unassembled WGS sequence"/>
</dbReference>
<keyword evidence="4" id="KW-1185">Reference proteome</keyword>
<dbReference type="CDD" id="cd01099">
    <property type="entry name" value="PAN_AP_HGF"/>
    <property type="match status" value="1"/>
</dbReference>
<comment type="caution">
    <text evidence="3">The sequence shown here is derived from an EMBL/GenBank/DDBJ whole genome shotgun (WGS) entry which is preliminary data.</text>
</comment>
<protein>
    <recommendedName>
        <fullName evidence="2">Apple domain-containing protein</fullName>
    </recommendedName>
</protein>
<name>A0A8S1ES24_9PELO</name>
<reference evidence="3 4" key="1">
    <citation type="submission" date="2020-04" db="EMBL/GenBank/DDBJ databases">
        <authorList>
            <person name="Laetsch R D."/>
            <person name="Stevens L."/>
            <person name="Kumar S."/>
            <person name="Blaxter L. M."/>
        </authorList>
    </citation>
    <scope>NUCLEOTIDE SEQUENCE [LARGE SCALE GENOMIC DNA]</scope>
</reference>
<evidence type="ECO:0000259" key="2">
    <source>
        <dbReference type="PROSITE" id="PS50948"/>
    </source>
</evidence>
<feature type="region of interest" description="Disordered" evidence="1">
    <location>
        <begin position="337"/>
        <end position="361"/>
    </location>
</feature>
<dbReference type="InterPro" id="IPR052774">
    <property type="entry name" value="Celegans_DevNeuronal_Protein"/>
</dbReference>
<dbReference type="GO" id="GO:0009653">
    <property type="term" value="P:anatomical structure morphogenesis"/>
    <property type="evidence" value="ECO:0007669"/>
    <property type="project" value="TreeGrafter"/>
</dbReference>
<dbReference type="EMBL" id="CADEPM010000002">
    <property type="protein sequence ID" value="CAB3400680.1"/>
    <property type="molecule type" value="Genomic_DNA"/>
</dbReference>
<feature type="compositionally biased region" description="Basic and acidic residues" evidence="1">
    <location>
        <begin position="343"/>
        <end position="352"/>
    </location>
</feature>
<dbReference type="PANTHER" id="PTHR47327">
    <property type="entry name" value="FI18240P1-RELATED"/>
    <property type="match status" value="1"/>
</dbReference>
<feature type="domain" description="Apple" evidence="2">
    <location>
        <begin position="31"/>
        <end position="122"/>
    </location>
</feature>
<feature type="domain" description="Apple" evidence="2">
    <location>
        <begin position="132"/>
        <end position="219"/>
    </location>
</feature>
<dbReference type="PROSITE" id="PS50948">
    <property type="entry name" value="PAN"/>
    <property type="match status" value="2"/>
</dbReference>
<dbReference type="InterPro" id="IPR003609">
    <property type="entry name" value="Pan_app"/>
</dbReference>
<accession>A0A8S1ES24</accession>
<evidence type="ECO:0000313" key="3">
    <source>
        <dbReference type="EMBL" id="CAB3400680.1"/>
    </source>
</evidence>
<dbReference type="Pfam" id="PF00024">
    <property type="entry name" value="PAN_1"/>
    <property type="match status" value="2"/>
</dbReference>
<dbReference type="SUPFAM" id="SSF57414">
    <property type="entry name" value="Hairpin loop containing domain-like"/>
    <property type="match status" value="2"/>
</dbReference>
<organism evidence="3 4">
    <name type="scientific">Caenorhabditis bovis</name>
    <dbReference type="NCBI Taxonomy" id="2654633"/>
    <lineage>
        <taxon>Eukaryota</taxon>
        <taxon>Metazoa</taxon>
        <taxon>Ecdysozoa</taxon>
        <taxon>Nematoda</taxon>
        <taxon>Chromadorea</taxon>
        <taxon>Rhabditida</taxon>
        <taxon>Rhabditina</taxon>
        <taxon>Rhabditomorpha</taxon>
        <taxon>Rhabditoidea</taxon>
        <taxon>Rhabditidae</taxon>
        <taxon>Peloderinae</taxon>
        <taxon>Caenorhabditis</taxon>
    </lineage>
</organism>
<evidence type="ECO:0000256" key="1">
    <source>
        <dbReference type="SAM" id="MobiDB-lite"/>
    </source>
</evidence>
<evidence type="ECO:0000313" key="4">
    <source>
        <dbReference type="Proteomes" id="UP000494206"/>
    </source>
</evidence>
<dbReference type="Gene3D" id="3.50.4.10">
    <property type="entry name" value="Hepatocyte Growth Factor"/>
    <property type="match status" value="2"/>
</dbReference>
<proteinExistence type="predicted"/>
<dbReference type="AlphaFoldDB" id="A0A8S1ES24"/>
<dbReference type="SMART" id="SM00473">
    <property type="entry name" value="PAN_AP"/>
    <property type="match status" value="2"/>
</dbReference>
<dbReference type="PANTHER" id="PTHR47327:SF11">
    <property type="entry name" value="PROTEIN CBG21204"/>
    <property type="match status" value="1"/>
</dbReference>
<dbReference type="OrthoDB" id="5814086at2759"/>
<gene>
    <name evidence="3" type="ORF">CBOVIS_LOCUS3562</name>
</gene>
<sequence length="361" mass="40885">MEEVKSAPITGDSIKPHKNLVVEVLPIVPDCPINEHSRIQVIDGVQVDRDDSIGFQVSQAEQCAQSCRMSMYPDGSRLPLLCRSAQFDRNNQKCSLFSDSINPNGFLEYQPNQHVIYMEKICIPDNVLPITCDDVFRRIPQHILLGHATDVISVSSEQECILECIKSKTMRSKTCHSILHYPDFPSLNCILNVHTRHTKQQYFIPELSFKVDYVEIAKCVTETAIGADSESIGVGSVLSEWSEWSTCDDETSTRSRQRHCNGCKEMIQFMPCFSNNKFDVALQQFILEQQNKEMLKESELSPQEDAANVQQVIKFPQNTATLSNSMVSNKSVEFFGPPQELAKQSEKQELPRKPIRAMSSF</sequence>